<dbReference type="InterPro" id="IPR011991">
    <property type="entry name" value="ArsR-like_HTH"/>
</dbReference>
<dbReference type="InterPro" id="IPR000835">
    <property type="entry name" value="HTH_MarR-typ"/>
</dbReference>
<evidence type="ECO:0000259" key="1">
    <source>
        <dbReference type="PROSITE" id="PS50995"/>
    </source>
</evidence>
<dbReference type="OrthoDB" id="4462574at2"/>
<keyword evidence="3" id="KW-1185">Reference proteome</keyword>
<dbReference type="GO" id="GO:0003700">
    <property type="term" value="F:DNA-binding transcription factor activity"/>
    <property type="evidence" value="ECO:0007669"/>
    <property type="project" value="InterPro"/>
</dbReference>
<sequence length="146" mass="16078">MSIPIGMELAHTARVVGRAFDERLAAAGGSRPTWLVLLALKQGRTRNQRELAAAIGIRGATLTHHLNGMEAEGLVVRRRDPQNRRVHVLEMTEAGEAMFQRLAVAAREHDARLRAGFGEDELAQLRDLLVRLRRNVDDDASAASVV</sequence>
<protein>
    <submittedName>
        <fullName evidence="2">Transcriptional regulator</fullName>
    </submittedName>
</protein>
<name>A0A1M6NQ08_PSETH</name>
<dbReference type="InterPro" id="IPR036388">
    <property type="entry name" value="WH-like_DNA-bd_sf"/>
</dbReference>
<dbReference type="InterPro" id="IPR039422">
    <property type="entry name" value="MarR/SlyA-like"/>
</dbReference>
<evidence type="ECO:0000313" key="2">
    <source>
        <dbReference type="EMBL" id="SHJ97696.1"/>
    </source>
</evidence>
<dbReference type="RefSeq" id="WP_073455047.1">
    <property type="nucleotide sequence ID" value="NZ_CALGVN010000012.1"/>
</dbReference>
<dbReference type="Pfam" id="PF12802">
    <property type="entry name" value="MarR_2"/>
    <property type="match status" value="1"/>
</dbReference>
<dbReference type="Proteomes" id="UP000184363">
    <property type="component" value="Unassembled WGS sequence"/>
</dbReference>
<gene>
    <name evidence="2" type="ORF">SAMN05443637_101388</name>
</gene>
<dbReference type="PANTHER" id="PTHR33164:SF43">
    <property type="entry name" value="HTH-TYPE TRANSCRIPTIONAL REPRESSOR YETL"/>
    <property type="match status" value="1"/>
</dbReference>
<organism evidence="2 3">
    <name type="scientific">Pseudonocardia thermophila</name>
    <dbReference type="NCBI Taxonomy" id="1848"/>
    <lineage>
        <taxon>Bacteria</taxon>
        <taxon>Bacillati</taxon>
        <taxon>Actinomycetota</taxon>
        <taxon>Actinomycetes</taxon>
        <taxon>Pseudonocardiales</taxon>
        <taxon>Pseudonocardiaceae</taxon>
        <taxon>Pseudonocardia</taxon>
    </lineage>
</organism>
<dbReference type="SUPFAM" id="SSF46785">
    <property type="entry name" value="Winged helix' DNA-binding domain"/>
    <property type="match status" value="1"/>
</dbReference>
<dbReference type="CDD" id="cd00090">
    <property type="entry name" value="HTH_ARSR"/>
    <property type="match status" value="1"/>
</dbReference>
<evidence type="ECO:0000313" key="3">
    <source>
        <dbReference type="Proteomes" id="UP000184363"/>
    </source>
</evidence>
<dbReference type="EMBL" id="FRAP01000001">
    <property type="protein sequence ID" value="SHJ97696.1"/>
    <property type="molecule type" value="Genomic_DNA"/>
</dbReference>
<dbReference type="PROSITE" id="PS50995">
    <property type="entry name" value="HTH_MARR_2"/>
    <property type="match status" value="1"/>
</dbReference>
<accession>A0A1M6NQ08</accession>
<dbReference type="Gene3D" id="1.10.10.10">
    <property type="entry name" value="Winged helix-like DNA-binding domain superfamily/Winged helix DNA-binding domain"/>
    <property type="match status" value="1"/>
</dbReference>
<dbReference type="AlphaFoldDB" id="A0A1M6NQ08"/>
<dbReference type="GO" id="GO:0006950">
    <property type="term" value="P:response to stress"/>
    <property type="evidence" value="ECO:0007669"/>
    <property type="project" value="TreeGrafter"/>
</dbReference>
<proteinExistence type="predicted"/>
<dbReference type="SMART" id="SM00347">
    <property type="entry name" value="HTH_MARR"/>
    <property type="match status" value="1"/>
</dbReference>
<dbReference type="InterPro" id="IPR036390">
    <property type="entry name" value="WH_DNA-bd_sf"/>
</dbReference>
<dbReference type="PANTHER" id="PTHR33164">
    <property type="entry name" value="TRANSCRIPTIONAL REGULATOR, MARR FAMILY"/>
    <property type="match status" value="1"/>
</dbReference>
<feature type="domain" description="HTH marR-type" evidence="1">
    <location>
        <begin position="2"/>
        <end position="134"/>
    </location>
</feature>
<dbReference type="STRING" id="1848.SAMN05443637_101388"/>
<reference evidence="2 3" key="1">
    <citation type="submission" date="2016-11" db="EMBL/GenBank/DDBJ databases">
        <authorList>
            <person name="Jaros S."/>
            <person name="Januszkiewicz K."/>
            <person name="Wedrychowicz H."/>
        </authorList>
    </citation>
    <scope>NUCLEOTIDE SEQUENCE [LARGE SCALE GENOMIC DNA]</scope>
    <source>
        <strain evidence="2 3">DSM 43832</strain>
    </source>
</reference>
<dbReference type="PRINTS" id="PR00598">
    <property type="entry name" value="HTHMARR"/>
</dbReference>